<organism evidence="4 5">
    <name type="scientific">Handelsmanbacteria sp. (strain RIFCSPLOWO2_12_FULL_64_10)</name>
    <dbReference type="NCBI Taxonomy" id="1817868"/>
    <lineage>
        <taxon>Bacteria</taxon>
        <taxon>Candidatus Handelsmaniibacteriota</taxon>
    </lineage>
</organism>
<feature type="domain" description="DUF6785" evidence="3">
    <location>
        <begin position="25"/>
        <end position="536"/>
    </location>
</feature>
<keyword evidence="1" id="KW-0812">Transmembrane</keyword>
<sequence>MSQADPSKVLVSGTEPLPVPAGLTLRSGIFALAALVLLSYFLPVWLIRMKGPEMPGNYLPLIPFAVALLFVALRHAPGPFRLRFSGGEVLSVFCILAVGLSAFHAVGQLIALLPTPYYYATPENGYREHFLTEIPAFLVPFDPKDEGKISDAILRFYRGSPQGEGVPWEVWMGPLTWWLGLLVLIFAAQFCLGCLLRRQWMEHEKLMFPHVTMLTSLVEERGTDRPPVLKDRLFWAGAGVSGFIFLLEGLNYYFPAVPKPGLASLSMRDFLVEEPWASMRPELAIQPYLVAVSYLLTTEITFSIWFFAVFDNLCRAAASALAVTQPVRDAWVYYSINSGADTIGAIVVFIGMLGWTARRHLRGAARRALWMASEADDRTEGMGYRTAFWGFWASAAGVMAWCAAAGLKLWFAALVFGIYGLAVVFVTRLVAECGLITASSSWLRPQIAAVRLVGYGGAEVAAGVKPPLLKALSALSFLWPSALLGPHLMPLMMTGLRATEEAAQRRRWVVRLSFVGLLLAVVVFACRMLAETYAKGALNSELWWYRESIWVFNNVLIRDVLLRERSQAPDWMEVGFMGVGAAVMAFLLLMRRVFYWWPIHPIGYITTGIDQGLWFSVLIGWFIKRTVLKYGGGEAFKGLIGFFIGLFVGQFGMAILWYLVGLVAGEVGFGIL</sequence>
<gene>
    <name evidence="4" type="ORF">A3F84_03110</name>
</gene>
<feature type="transmembrane region" description="Helical" evidence="1">
    <location>
        <begin position="635"/>
        <end position="660"/>
    </location>
</feature>
<keyword evidence="1" id="KW-1133">Transmembrane helix</keyword>
<feature type="domain" description="DUF6784" evidence="2">
    <location>
        <begin position="575"/>
        <end position="665"/>
    </location>
</feature>
<accession>A0A1F6CFT1</accession>
<dbReference type="EMBL" id="MFKF01000264">
    <property type="protein sequence ID" value="OGG47867.1"/>
    <property type="molecule type" value="Genomic_DNA"/>
</dbReference>
<dbReference type="AlphaFoldDB" id="A0A1F6CFT1"/>
<evidence type="ECO:0000256" key="1">
    <source>
        <dbReference type="SAM" id="Phobius"/>
    </source>
</evidence>
<feature type="transmembrane region" description="Helical" evidence="1">
    <location>
        <begin position="602"/>
        <end position="623"/>
    </location>
</feature>
<reference evidence="4 5" key="1">
    <citation type="journal article" date="2016" name="Nat. Commun.">
        <title>Thousands of microbial genomes shed light on interconnected biogeochemical processes in an aquifer system.</title>
        <authorList>
            <person name="Anantharaman K."/>
            <person name="Brown C.T."/>
            <person name="Hug L.A."/>
            <person name="Sharon I."/>
            <person name="Castelle C.J."/>
            <person name="Probst A.J."/>
            <person name="Thomas B.C."/>
            <person name="Singh A."/>
            <person name="Wilkins M.J."/>
            <person name="Karaoz U."/>
            <person name="Brodie E.L."/>
            <person name="Williams K.H."/>
            <person name="Hubbard S.S."/>
            <person name="Banfield J.F."/>
        </authorList>
    </citation>
    <scope>NUCLEOTIDE SEQUENCE [LARGE SCALE GENOMIC DNA]</scope>
    <source>
        <strain evidence="5">RIFCSPLOWO2_12_FULL_64_10</strain>
    </source>
</reference>
<dbReference type="Pfam" id="PF20581">
    <property type="entry name" value="DUF6785"/>
    <property type="match status" value="1"/>
</dbReference>
<feature type="transmembrane region" description="Helical" evidence="1">
    <location>
        <begin position="175"/>
        <end position="196"/>
    </location>
</feature>
<feature type="transmembrane region" description="Helical" evidence="1">
    <location>
        <begin position="28"/>
        <end position="46"/>
    </location>
</feature>
<evidence type="ECO:0000313" key="4">
    <source>
        <dbReference type="EMBL" id="OGG47867.1"/>
    </source>
</evidence>
<evidence type="ECO:0000313" key="5">
    <source>
        <dbReference type="Proteomes" id="UP000178606"/>
    </source>
</evidence>
<feature type="transmembrane region" description="Helical" evidence="1">
    <location>
        <begin position="233"/>
        <end position="254"/>
    </location>
</feature>
<feature type="transmembrane region" description="Helical" evidence="1">
    <location>
        <begin position="411"/>
        <end position="431"/>
    </location>
</feature>
<protein>
    <submittedName>
        <fullName evidence="4">Uncharacterized protein</fullName>
    </submittedName>
</protein>
<evidence type="ECO:0000259" key="2">
    <source>
        <dbReference type="Pfam" id="PF20580"/>
    </source>
</evidence>
<dbReference type="InterPro" id="IPR046712">
    <property type="entry name" value="DUF6785"/>
</dbReference>
<keyword evidence="1" id="KW-0472">Membrane</keyword>
<feature type="transmembrane region" description="Helical" evidence="1">
    <location>
        <begin position="89"/>
        <end position="113"/>
    </location>
</feature>
<feature type="transmembrane region" description="Helical" evidence="1">
    <location>
        <begin position="288"/>
        <end position="310"/>
    </location>
</feature>
<dbReference type="Proteomes" id="UP000178606">
    <property type="component" value="Unassembled WGS sequence"/>
</dbReference>
<feature type="transmembrane region" description="Helical" evidence="1">
    <location>
        <begin position="331"/>
        <end position="355"/>
    </location>
</feature>
<evidence type="ECO:0000259" key="3">
    <source>
        <dbReference type="Pfam" id="PF20581"/>
    </source>
</evidence>
<name>A0A1F6CFT1_HANXR</name>
<dbReference type="Pfam" id="PF20580">
    <property type="entry name" value="DUF6784"/>
    <property type="match status" value="1"/>
</dbReference>
<feature type="transmembrane region" description="Helical" evidence="1">
    <location>
        <begin position="574"/>
        <end position="596"/>
    </location>
</feature>
<feature type="transmembrane region" description="Helical" evidence="1">
    <location>
        <begin position="58"/>
        <end position="77"/>
    </location>
</feature>
<feature type="transmembrane region" description="Helical" evidence="1">
    <location>
        <begin position="386"/>
        <end position="404"/>
    </location>
</feature>
<proteinExistence type="predicted"/>
<feature type="transmembrane region" description="Helical" evidence="1">
    <location>
        <begin position="508"/>
        <end position="530"/>
    </location>
</feature>
<feature type="transmembrane region" description="Helical" evidence="1">
    <location>
        <begin position="477"/>
        <end position="496"/>
    </location>
</feature>
<comment type="caution">
    <text evidence="4">The sequence shown here is derived from an EMBL/GenBank/DDBJ whole genome shotgun (WGS) entry which is preliminary data.</text>
</comment>
<dbReference type="InterPro" id="IPR046711">
    <property type="entry name" value="DUF6784"/>
</dbReference>